<dbReference type="Proteomes" id="UP000800093">
    <property type="component" value="Unassembled WGS sequence"/>
</dbReference>
<keyword evidence="1" id="KW-1133">Transmembrane helix</keyword>
<organism evidence="2 3">
    <name type="scientific">Lojkania enalia</name>
    <dbReference type="NCBI Taxonomy" id="147567"/>
    <lineage>
        <taxon>Eukaryota</taxon>
        <taxon>Fungi</taxon>
        <taxon>Dikarya</taxon>
        <taxon>Ascomycota</taxon>
        <taxon>Pezizomycotina</taxon>
        <taxon>Dothideomycetes</taxon>
        <taxon>Pleosporomycetidae</taxon>
        <taxon>Pleosporales</taxon>
        <taxon>Pleosporales incertae sedis</taxon>
        <taxon>Lojkania</taxon>
    </lineage>
</organism>
<reference evidence="3" key="1">
    <citation type="journal article" date="2020" name="Stud. Mycol.">
        <title>101 Dothideomycetes genomes: A test case for predicting lifestyles and emergence of pathogens.</title>
        <authorList>
            <person name="Haridas S."/>
            <person name="Albert R."/>
            <person name="Binder M."/>
            <person name="Bloem J."/>
            <person name="LaButti K."/>
            <person name="Salamov A."/>
            <person name="Andreopoulos B."/>
            <person name="Baker S."/>
            <person name="Barry K."/>
            <person name="Bills G."/>
            <person name="Bluhm B."/>
            <person name="Cannon C."/>
            <person name="Castanera R."/>
            <person name="Culley D."/>
            <person name="Daum C."/>
            <person name="Ezra D."/>
            <person name="Gonzalez J."/>
            <person name="Henrissat B."/>
            <person name="Kuo A."/>
            <person name="Liang C."/>
            <person name="Lipzen A."/>
            <person name="Lutzoni F."/>
            <person name="Magnuson J."/>
            <person name="Mondo S."/>
            <person name="Nolan M."/>
            <person name="Ohm R."/>
            <person name="Pangilinan J."/>
            <person name="Park H.-J."/>
            <person name="Ramirez L."/>
            <person name="Alfaro M."/>
            <person name="Sun H."/>
            <person name="Tritt A."/>
            <person name="Yoshinaga Y."/>
            <person name="Zwiers L.-H."/>
            <person name="Turgeon B."/>
            <person name="Goodwin S."/>
            <person name="Spatafora J."/>
            <person name="Crous P."/>
            <person name="Grigoriev I."/>
        </authorList>
    </citation>
    <scope>NUCLEOTIDE SEQUENCE [LARGE SCALE GENOMIC DNA]</scope>
    <source>
        <strain evidence="3">CBS 304.66</strain>
    </source>
</reference>
<keyword evidence="1" id="KW-0812">Transmembrane</keyword>
<keyword evidence="1" id="KW-0472">Membrane</keyword>
<protein>
    <submittedName>
        <fullName evidence="2">Uncharacterized protein</fullName>
    </submittedName>
</protein>
<keyword evidence="3" id="KW-1185">Reference proteome</keyword>
<name>A0A9P4K9J2_9PLEO</name>
<dbReference type="AlphaFoldDB" id="A0A9P4K9J2"/>
<comment type="caution">
    <text evidence="2">The sequence shown here is derived from an EMBL/GenBank/DDBJ whole genome shotgun (WGS) entry which is preliminary data.</text>
</comment>
<sequence>MYIYIIPFHRIQVLLLVPLSYFLIIQTKLLPFTGYSSTSCVVLFIRGLSKM</sequence>
<dbReference type="EMBL" id="ML986610">
    <property type="protein sequence ID" value="KAF2265224.1"/>
    <property type="molecule type" value="Genomic_DNA"/>
</dbReference>
<evidence type="ECO:0000256" key="1">
    <source>
        <dbReference type="SAM" id="Phobius"/>
    </source>
</evidence>
<evidence type="ECO:0000313" key="3">
    <source>
        <dbReference type="Proteomes" id="UP000800093"/>
    </source>
</evidence>
<proteinExistence type="predicted"/>
<evidence type="ECO:0000313" key="2">
    <source>
        <dbReference type="EMBL" id="KAF2265224.1"/>
    </source>
</evidence>
<accession>A0A9P4K9J2</accession>
<gene>
    <name evidence="2" type="ORF">CC78DRAFT_208785</name>
</gene>
<feature type="transmembrane region" description="Helical" evidence="1">
    <location>
        <begin position="7"/>
        <end position="26"/>
    </location>
</feature>